<protein>
    <submittedName>
        <fullName evidence="1">(northern house mosquito) hypothetical protein</fullName>
    </submittedName>
</protein>
<evidence type="ECO:0000313" key="1">
    <source>
        <dbReference type="EMBL" id="CAG6547701.1"/>
    </source>
</evidence>
<reference evidence="1" key="1">
    <citation type="submission" date="2021-05" db="EMBL/GenBank/DDBJ databases">
        <authorList>
            <person name="Alioto T."/>
            <person name="Alioto T."/>
            <person name="Gomez Garrido J."/>
        </authorList>
    </citation>
    <scope>NUCLEOTIDE SEQUENCE</scope>
</reference>
<dbReference type="AlphaFoldDB" id="A0A8D8N0G5"/>
<name>A0A8D8N0G5_CULPI</name>
<dbReference type="EMBL" id="HBUE01237354">
    <property type="protein sequence ID" value="CAG6547701.1"/>
    <property type="molecule type" value="Transcribed_RNA"/>
</dbReference>
<sequence>MSWSWARPGCRMIEPVYLALMGTNPYFPAGVNRMGDLQFSTEMTLTLTSAVTQFRTACTTFIFDCAEGSRLICMQSIDHRVLRRRDLFLRSSAFCPVTTMDMTA</sequence>
<accession>A0A8D8N0G5</accession>
<dbReference type="EMBL" id="HBUE01344282">
    <property type="protein sequence ID" value="CAG6599904.1"/>
    <property type="molecule type" value="Transcribed_RNA"/>
</dbReference>
<organism evidence="1">
    <name type="scientific">Culex pipiens</name>
    <name type="common">House mosquito</name>
    <dbReference type="NCBI Taxonomy" id="7175"/>
    <lineage>
        <taxon>Eukaryota</taxon>
        <taxon>Metazoa</taxon>
        <taxon>Ecdysozoa</taxon>
        <taxon>Arthropoda</taxon>
        <taxon>Hexapoda</taxon>
        <taxon>Insecta</taxon>
        <taxon>Pterygota</taxon>
        <taxon>Neoptera</taxon>
        <taxon>Endopterygota</taxon>
        <taxon>Diptera</taxon>
        <taxon>Nematocera</taxon>
        <taxon>Culicoidea</taxon>
        <taxon>Culicidae</taxon>
        <taxon>Culicinae</taxon>
        <taxon>Culicini</taxon>
        <taxon>Culex</taxon>
        <taxon>Culex</taxon>
    </lineage>
</organism>
<proteinExistence type="predicted"/>